<feature type="transmembrane region" description="Helical" evidence="7">
    <location>
        <begin position="120"/>
        <end position="139"/>
    </location>
</feature>
<dbReference type="AlphaFoldDB" id="A0A3E2N7K3"/>
<feature type="transmembrane region" description="Helical" evidence="7">
    <location>
        <begin position="324"/>
        <end position="348"/>
    </location>
</feature>
<organism evidence="9 10">
    <name type="scientific">Lacrimispora amygdalina</name>
    <dbReference type="NCBI Taxonomy" id="253257"/>
    <lineage>
        <taxon>Bacteria</taxon>
        <taxon>Bacillati</taxon>
        <taxon>Bacillota</taxon>
        <taxon>Clostridia</taxon>
        <taxon>Lachnospirales</taxon>
        <taxon>Lachnospiraceae</taxon>
        <taxon>Lacrimispora</taxon>
    </lineage>
</organism>
<dbReference type="GO" id="GO:0005886">
    <property type="term" value="C:plasma membrane"/>
    <property type="evidence" value="ECO:0007669"/>
    <property type="project" value="UniProtKB-ARBA"/>
</dbReference>
<evidence type="ECO:0000313" key="11">
    <source>
        <dbReference type="Proteomes" id="UP001419084"/>
    </source>
</evidence>
<comment type="similarity">
    <text evidence="2">Belongs to the nucleobase:cation symporter-2 (NCS2) (TC 2.A.40) family.</text>
</comment>
<dbReference type="NCBIfam" id="NF037981">
    <property type="entry name" value="NCS2_1"/>
    <property type="match status" value="1"/>
</dbReference>
<proteinExistence type="inferred from homology"/>
<dbReference type="Proteomes" id="UP001419084">
    <property type="component" value="Unassembled WGS sequence"/>
</dbReference>
<evidence type="ECO:0000256" key="5">
    <source>
        <dbReference type="ARBA" id="ARBA00022989"/>
    </source>
</evidence>
<feature type="transmembrane region" description="Helical" evidence="7">
    <location>
        <begin position="385"/>
        <end position="405"/>
    </location>
</feature>
<comment type="caution">
    <text evidence="9">The sequence shown here is derived from an EMBL/GenBank/DDBJ whole genome shotgun (WGS) entry which is preliminary data.</text>
</comment>
<protein>
    <submittedName>
        <fullName evidence="8">Uracil permease</fullName>
    </submittedName>
    <submittedName>
        <fullName evidence="9">Uracil-xanthine permease</fullName>
    </submittedName>
</protein>
<dbReference type="EMBL" id="BRPJ01000025">
    <property type="protein sequence ID" value="GLB29327.1"/>
    <property type="molecule type" value="Genomic_DNA"/>
</dbReference>
<evidence type="ECO:0000256" key="1">
    <source>
        <dbReference type="ARBA" id="ARBA00004141"/>
    </source>
</evidence>
<feature type="transmembrane region" description="Helical" evidence="7">
    <location>
        <begin position="61"/>
        <end position="78"/>
    </location>
</feature>
<dbReference type="InterPro" id="IPR006043">
    <property type="entry name" value="NCS2"/>
</dbReference>
<keyword evidence="5 7" id="KW-1133">Transmembrane helix</keyword>
<feature type="transmembrane region" description="Helical" evidence="7">
    <location>
        <begin position="411"/>
        <end position="432"/>
    </location>
</feature>
<reference evidence="8 11" key="2">
    <citation type="journal article" date="2024" name="Int. J. Syst. Evol. Microbiol.">
        <title>Lacrimispora brassicae sp. nov. isolated from fermented cabbage, and proposal of Clostridium indicum Gundawar et al. 2019 and Clostridium methoxybenzovorans Mechichi et al. 1999 as heterotypic synonyms of Lacrimispora amygdalina (Parshina et al. 2003) Haas and Blanchard 2020 and Lacrimispora indolis (McClung and McCoy 1957) Haas and Blanchard 2020, respectively.</title>
        <authorList>
            <person name="Kobayashi H."/>
            <person name="Tanizawa Y."/>
            <person name="Sakamoto M."/>
            <person name="Ohkuma M."/>
            <person name="Tohno M."/>
        </authorList>
    </citation>
    <scope>NUCLEOTIDE SEQUENCE [LARGE SCALE GENOMIC DNA]</scope>
    <source>
        <strain evidence="8 11">DSM 12857</strain>
    </source>
</reference>
<dbReference type="NCBIfam" id="TIGR00801">
    <property type="entry name" value="ncs2"/>
    <property type="match status" value="1"/>
</dbReference>
<evidence type="ECO:0000256" key="2">
    <source>
        <dbReference type="ARBA" id="ARBA00008821"/>
    </source>
</evidence>
<dbReference type="PANTHER" id="PTHR42810:SF2">
    <property type="entry name" value="PURINE PERMEASE C1399.01C-RELATED"/>
    <property type="match status" value="1"/>
</dbReference>
<feature type="transmembrane region" description="Helical" evidence="7">
    <location>
        <begin position="12"/>
        <end position="32"/>
    </location>
</feature>
<dbReference type="EMBL" id="QOHO01000072">
    <property type="protein sequence ID" value="RFZ76871.1"/>
    <property type="molecule type" value="Genomic_DNA"/>
</dbReference>
<dbReference type="RefSeq" id="WP_117419047.1">
    <property type="nucleotide sequence ID" value="NZ_BRPJ01000025.1"/>
</dbReference>
<feature type="transmembrane region" description="Helical" evidence="7">
    <location>
        <begin position="187"/>
        <end position="209"/>
    </location>
</feature>
<comment type="subcellular location">
    <subcellularLocation>
        <location evidence="1">Membrane</location>
        <topology evidence="1">Multi-pass membrane protein</topology>
    </subcellularLocation>
</comment>
<keyword evidence="3" id="KW-0813">Transport</keyword>
<dbReference type="GO" id="GO:0042907">
    <property type="term" value="F:xanthine transmembrane transporter activity"/>
    <property type="evidence" value="ECO:0007669"/>
    <property type="project" value="TreeGrafter"/>
</dbReference>
<evidence type="ECO:0000313" key="10">
    <source>
        <dbReference type="Proteomes" id="UP000260680"/>
    </source>
</evidence>
<accession>A0A3E2N7K3</accession>
<gene>
    <name evidence="9" type="ORF">DS742_21660</name>
    <name evidence="8" type="ORF">LAD12857_12500</name>
</gene>
<dbReference type="InterPro" id="IPR006042">
    <property type="entry name" value="Xan_ur_permease"/>
</dbReference>
<keyword evidence="6 7" id="KW-0472">Membrane</keyword>
<name>A0A3E2N7K3_9FIRM</name>
<keyword evidence="11" id="KW-1185">Reference proteome</keyword>
<feature type="transmembrane region" description="Helical" evidence="7">
    <location>
        <begin position="90"/>
        <end position="113"/>
    </location>
</feature>
<evidence type="ECO:0000256" key="6">
    <source>
        <dbReference type="ARBA" id="ARBA00023136"/>
    </source>
</evidence>
<reference evidence="9 10" key="1">
    <citation type="submission" date="2018-07" db="EMBL/GenBank/DDBJ databases">
        <title>New species, Clostridium PI-S10-A1B.</title>
        <authorList>
            <person name="Krishna G."/>
            <person name="Summeta K."/>
            <person name="Shikha S."/>
            <person name="Prabhu P.B."/>
            <person name="Suresh K."/>
        </authorList>
    </citation>
    <scope>NUCLEOTIDE SEQUENCE [LARGE SCALE GENOMIC DNA]</scope>
    <source>
        <strain evidence="9 10">PI-S10-A1B</strain>
    </source>
</reference>
<feature type="transmembrane region" description="Helical" evidence="7">
    <location>
        <begin position="159"/>
        <end position="180"/>
    </location>
</feature>
<evidence type="ECO:0000256" key="3">
    <source>
        <dbReference type="ARBA" id="ARBA00022448"/>
    </source>
</evidence>
<feature type="transmembrane region" description="Helical" evidence="7">
    <location>
        <begin position="242"/>
        <end position="259"/>
    </location>
</feature>
<sequence>MSNNAKLTTRDYLLSIQHLFAMFGATVLVPLLTGLNPSLALFSAGVGTLIFHCCTKFKVPVFLGSSFAFLAAVTAIIRPEGTVIPENVPLVQGGIIFAGLVYLIFAFIAYTIGAEKIKKIFPPVVTGPVIVVIGINLAGTAISDATGNLSLADGVTPAIALNLGIAVFTLFVVILCSIFAHGFFKLVPILIGIAAGYLLCIVLGALGIFHMDYSAISAASWINIPFVTKDLNGVTFMSVPKFSLGAILSIAPIACVTFMEHIGDITTNGTVVGKDFLKDPGLHRTLMGDGLATLLAGFMGGPANTTYSENTGVLATTKNYNPRLLRVTAVFAIVLGLFGKVGAILQTIPGPVKGGVEIMLFGMIAAVGIRSLAESNLDFTHSRNLTIVGLILVFGLGLAQLGGLNVSIGSVTLNISGLFVAVIIGVFMNLILPETPDTARD</sequence>
<keyword evidence="4 7" id="KW-0812">Transmembrane</keyword>
<dbReference type="PANTHER" id="PTHR42810">
    <property type="entry name" value="PURINE PERMEASE C1399.01C-RELATED"/>
    <property type="match status" value="1"/>
</dbReference>
<dbReference type="Proteomes" id="UP000260680">
    <property type="component" value="Unassembled WGS sequence"/>
</dbReference>
<feature type="transmembrane region" description="Helical" evidence="7">
    <location>
        <begin position="354"/>
        <end position="373"/>
    </location>
</feature>
<evidence type="ECO:0000313" key="8">
    <source>
        <dbReference type="EMBL" id="GLB29327.1"/>
    </source>
</evidence>
<evidence type="ECO:0000256" key="4">
    <source>
        <dbReference type="ARBA" id="ARBA00022692"/>
    </source>
</evidence>
<dbReference type="OrthoDB" id="9779092at2"/>
<evidence type="ECO:0000313" key="9">
    <source>
        <dbReference type="EMBL" id="RFZ76871.1"/>
    </source>
</evidence>
<evidence type="ECO:0000256" key="7">
    <source>
        <dbReference type="SAM" id="Phobius"/>
    </source>
</evidence>
<dbReference type="Pfam" id="PF00860">
    <property type="entry name" value="Xan_ur_permease"/>
    <property type="match status" value="1"/>
</dbReference>